<feature type="compositionally biased region" description="Polar residues" evidence="2">
    <location>
        <begin position="1"/>
        <end position="13"/>
    </location>
</feature>
<gene>
    <name evidence="4" type="ORF">CMV_026764</name>
</gene>
<keyword evidence="3" id="KW-0472">Membrane</keyword>
<keyword evidence="1" id="KW-0406">Ion transport</keyword>
<protein>
    <recommendedName>
        <fullName evidence="6">Cyclic nucleotide-gated ion channel 1-like</fullName>
    </recommendedName>
</protein>
<dbReference type="GO" id="GO:0034220">
    <property type="term" value="P:monoatomic ion transmembrane transport"/>
    <property type="evidence" value="ECO:0007669"/>
    <property type="project" value="UniProtKB-KW"/>
</dbReference>
<dbReference type="GO" id="GO:0016020">
    <property type="term" value="C:membrane"/>
    <property type="evidence" value="ECO:0007669"/>
    <property type="project" value="UniProtKB-SubCell"/>
</dbReference>
<proteinExistence type="predicted"/>
<accession>A0A8J4VFL9</accession>
<evidence type="ECO:0000256" key="3">
    <source>
        <dbReference type="SAM" id="Phobius"/>
    </source>
</evidence>
<keyword evidence="1" id="KW-0813">Transport</keyword>
<evidence type="ECO:0008006" key="6">
    <source>
        <dbReference type="Google" id="ProtNLM"/>
    </source>
</evidence>
<reference evidence="4" key="1">
    <citation type="submission" date="2020-03" db="EMBL/GenBank/DDBJ databases">
        <title>Castanea mollissima Vanexum genome sequencing.</title>
        <authorList>
            <person name="Staton M."/>
        </authorList>
    </citation>
    <scope>NUCLEOTIDE SEQUENCE</scope>
    <source>
        <tissue evidence="4">Leaf</tissue>
    </source>
</reference>
<dbReference type="Proteomes" id="UP000737018">
    <property type="component" value="Unassembled WGS sequence"/>
</dbReference>
<keyword evidence="3" id="KW-0812">Transmembrane</keyword>
<organism evidence="4 5">
    <name type="scientific">Castanea mollissima</name>
    <name type="common">Chinese chestnut</name>
    <dbReference type="NCBI Taxonomy" id="60419"/>
    <lineage>
        <taxon>Eukaryota</taxon>
        <taxon>Viridiplantae</taxon>
        <taxon>Streptophyta</taxon>
        <taxon>Embryophyta</taxon>
        <taxon>Tracheophyta</taxon>
        <taxon>Spermatophyta</taxon>
        <taxon>Magnoliopsida</taxon>
        <taxon>eudicotyledons</taxon>
        <taxon>Gunneridae</taxon>
        <taxon>Pentapetalae</taxon>
        <taxon>rosids</taxon>
        <taxon>fabids</taxon>
        <taxon>Fagales</taxon>
        <taxon>Fagaceae</taxon>
        <taxon>Castanea</taxon>
    </lineage>
</organism>
<keyword evidence="1" id="KW-0407">Ion channel</keyword>
<keyword evidence="3" id="KW-1133">Transmembrane helix</keyword>
<feature type="transmembrane region" description="Helical" evidence="3">
    <location>
        <begin position="51"/>
        <end position="71"/>
    </location>
</feature>
<dbReference type="PANTHER" id="PTHR45651:SF5">
    <property type="entry name" value="CYCLIC NUCLEOTIDE-GATED ION CHANNEL 1"/>
    <property type="match status" value="1"/>
</dbReference>
<sequence length="163" mass="18727">MDSPSHQRVNGTRINDIEEQASEVGKVVSVKESTTDKTSSDSRGNSLPWDWNIIVILVRMIALSLEPLFLYGLMINEYKKCVEIDRKLGITAIVSRSFLDISYLVLRFHTGFLGNVLREYRKGDSSHSTRVKDKSQTDLKKYILHRHFLFDILVFLPIPQVTE</sequence>
<evidence type="ECO:0000313" key="4">
    <source>
        <dbReference type="EMBL" id="KAF3947051.1"/>
    </source>
</evidence>
<dbReference type="EMBL" id="JRKL02008232">
    <property type="protein sequence ID" value="KAF3947051.1"/>
    <property type="molecule type" value="Genomic_DNA"/>
</dbReference>
<comment type="caution">
    <text evidence="4">The sequence shown here is derived from an EMBL/GenBank/DDBJ whole genome shotgun (WGS) entry which is preliminary data.</text>
</comment>
<feature type="compositionally biased region" description="Low complexity" evidence="2">
    <location>
        <begin position="22"/>
        <end position="32"/>
    </location>
</feature>
<dbReference type="PANTHER" id="PTHR45651">
    <property type="entry name" value="CYCLIC NUCLEOTIDE-GATED ION CHANNEL 15-RELATED-RELATED"/>
    <property type="match status" value="1"/>
</dbReference>
<evidence type="ECO:0000313" key="5">
    <source>
        <dbReference type="Proteomes" id="UP000737018"/>
    </source>
</evidence>
<name>A0A8J4VFL9_9ROSI</name>
<evidence type="ECO:0000256" key="1">
    <source>
        <dbReference type="ARBA" id="ARBA00023303"/>
    </source>
</evidence>
<evidence type="ECO:0000256" key="2">
    <source>
        <dbReference type="SAM" id="MobiDB-lite"/>
    </source>
</evidence>
<dbReference type="OrthoDB" id="1750584at2759"/>
<dbReference type="AlphaFoldDB" id="A0A8J4VFL9"/>
<keyword evidence="5" id="KW-1185">Reference proteome</keyword>
<feature type="region of interest" description="Disordered" evidence="2">
    <location>
        <begin position="1"/>
        <end position="44"/>
    </location>
</feature>